<protein>
    <recommendedName>
        <fullName evidence="4">Exo-alpha-(1-&gt;6)-L-arabinopyranosidase</fullName>
    </recommendedName>
</protein>
<dbReference type="Gene3D" id="2.60.40.10">
    <property type="entry name" value="Immunoglobulins"/>
    <property type="match status" value="1"/>
</dbReference>
<reference evidence="6 7" key="1">
    <citation type="submission" date="2019-04" db="EMBL/GenBank/DDBJ databases">
        <authorList>
            <person name="Seth-Smith MB H."/>
            <person name="Seth-Smith H."/>
        </authorList>
    </citation>
    <scope>NUCLEOTIDE SEQUENCE [LARGE SCALE GENOMIC DNA]</scope>
    <source>
        <strain evidence="6">USB-603019</strain>
    </source>
</reference>
<dbReference type="SUPFAM" id="SSF51445">
    <property type="entry name" value="(Trans)glycosidases"/>
    <property type="match status" value="1"/>
</dbReference>
<dbReference type="Pfam" id="PF01915">
    <property type="entry name" value="Glyco_hydro_3_C"/>
    <property type="match status" value="1"/>
</dbReference>
<proteinExistence type="inferred from homology"/>
<name>A0A5E3ZV02_9ACTN</name>
<dbReference type="Gene3D" id="3.20.20.300">
    <property type="entry name" value="Glycoside hydrolase, family 3, N-terminal domain"/>
    <property type="match status" value="1"/>
</dbReference>
<feature type="domain" description="Fibronectin type III-like" evidence="5">
    <location>
        <begin position="645"/>
        <end position="715"/>
    </location>
</feature>
<dbReference type="Proteomes" id="UP000324288">
    <property type="component" value="Chromosome"/>
</dbReference>
<dbReference type="InterPro" id="IPR026891">
    <property type="entry name" value="Fn3-like"/>
</dbReference>
<dbReference type="GO" id="GO:0005975">
    <property type="term" value="P:carbohydrate metabolic process"/>
    <property type="evidence" value="ECO:0007669"/>
    <property type="project" value="InterPro"/>
</dbReference>
<dbReference type="FunFam" id="2.60.40.10:FF:000495">
    <property type="entry name" value="Periplasmic beta-glucosidase"/>
    <property type="match status" value="1"/>
</dbReference>
<dbReference type="InterPro" id="IPR036962">
    <property type="entry name" value="Glyco_hydro_3_N_sf"/>
</dbReference>
<evidence type="ECO:0000313" key="7">
    <source>
        <dbReference type="Proteomes" id="UP000324288"/>
    </source>
</evidence>
<dbReference type="InterPro" id="IPR001764">
    <property type="entry name" value="Glyco_hydro_3_N"/>
</dbReference>
<dbReference type="SUPFAM" id="SSF52279">
    <property type="entry name" value="Beta-D-glucan exohydrolase, C-terminal domain"/>
    <property type="match status" value="1"/>
</dbReference>
<dbReference type="PANTHER" id="PTHR42715">
    <property type="entry name" value="BETA-GLUCOSIDASE"/>
    <property type="match status" value="1"/>
</dbReference>
<dbReference type="GO" id="GO:0008422">
    <property type="term" value="F:beta-glucosidase activity"/>
    <property type="evidence" value="ECO:0007669"/>
    <property type="project" value="UniProtKB-ARBA"/>
</dbReference>
<evidence type="ECO:0000259" key="5">
    <source>
        <dbReference type="SMART" id="SM01217"/>
    </source>
</evidence>
<dbReference type="InterPro" id="IPR002772">
    <property type="entry name" value="Glyco_hydro_3_C"/>
</dbReference>
<dbReference type="PANTHER" id="PTHR42715:SF10">
    <property type="entry name" value="BETA-GLUCOSIDASE"/>
    <property type="match status" value="1"/>
</dbReference>
<comment type="similarity">
    <text evidence="1">Belongs to the glycosyl hydrolase 3 family.</text>
</comment>
<keyword evidence="2" id="KW-0378">Hydrolase</keyword>
<dbReference type="SMART" id="SM01217">
    <property type="entry name" value="Fn3_like"/>
    <property type="match status" value="1"/>
</dbReference>
<organism evidence="6 7">
    <name type="scientific">Lawsonella clevelandensis</name>
    <dbReference type="NCBI Taxonomy" id="1528099"/>
    <lineage>
        <taxon>Bacteria</taxon>
        <taxon>Bacillati</taxon>
        <taxon>Actinomycetota</taxon>
        <taxon>Actinomycetes</taxon>
        <taxon>Mycobacteriales</taxon>
        <taxon>Lawsonellaceae</taxon>
        <taxon>Lawsonella</taxon>
    </lineage>
</organism>
<evidence type="ECO:0000313" key="6">
    <source>
        <dbReference type="EMBL" id="VHN99717.1"/>
    </source>
</evidence>
<dbReference type="AlphaFoldDB" id="A0A5E3ZV02"/>
<evidence type="ECO:0000256" key="1">
    <source>
        <dbReference type="ARBA" id="ARBA00005336"/>
    </source>
</evidence>
<evidence type="ECO:0000256" key="4">
    <source>
        <dbReference type="ARBA" id="ARBA00074219"/>
    </source>
</evidence>
<dbReference type="Gene3D" id="3.40.50.1700">
    <property type="entry name" value="Glycoside hydrolase family 3 C-terminal domain"/>
    <property type="match status" value="1"/>
</dbReference>
<dbReference type="PRINTS" id="PR00133">
    <property type="entry name" value="GLHYDRLASE3"/>
</dbReference>
<dbReference type="EMBL" id="LR584267">
    <property type="protein sequence ID" value="VHN99717.1"/>
    <property type="molecule type" value="Genomic_DNA"/>
</dbReference>
<evidence type="ECO:0000256" key="3">
    <source>
        <dbReference type="ARBA" id="ARBA00058905"/>
    </source>
</evidence>
<keyword evidence="7" id="KW-1185">Reference proteome</keyword>
<dbReference type="Pfam" id="PF14310">
    <property type="entry name" value="Fn3-like"/>
    <property type="match status" value="1"/>
</dbReference>
<dbReference type="InterPro" id="IPR017853">
    <property type="entry name" value="GH"/>
</dbReference>
<sequence length="727" mass="78835">MIDLPNRTCNNMTASWTKTLRSLSVAGIAAALAFTPALMGSANATPVRPWMNTALTPEQRADKLLKAMTFSQKVHMTHGQKIFKGDKAIPGIGWIPPIPELGVPQFVQSDGPAGVRNGDDLASKFPSPIAYAASWDPSIPYLQGRVAGEEARALGTDQLYGPGFNLARNPLGGRGFEYYGEDPYLSGMMAAANVKGIQSNKVIATLKHYVANNQEMLRNFGSSNVPERALNEMYMKPFQIAIAESNPGGVMCSYNQINGVHGCGNYYTLMTSLRHRMGFKGYVGTDHPASWSPTDLKNGLNVEMPFNGMTREPFIRAAIAAGKMTEKDVDDRVRETLTVMFRFGLFDRDHKVRPINVERGYQAAKKIAQKGAVLLKNKNNALPLSTASSKTIAVIGNPAKDTKAVTGDPIRAFADQFGSSATKAIRQDNALAEITKRAKGSKVTYNASDDTAGAVASAKKADTALVFVAQSSAEAFDNETIELSRSDQDLIDAVSKVNKRTIVVIYTGYPVAMPWLNKVEGVLNMWEPGEAGGAAVASLLFGDVNPSGRLPQTFPAADGQWPANTFSQFPGDGLGMNVNYTEGIWIGYRWYQKQNLRPLFPFGYGLSYTTFKYSAPRLIATSGGKNTPIKVSFTVTNTGTRAGSSAAQIYVGKPQAGLPVPVKELGAYQMVHLKPGESKTVTVTIDPLQLSVWNDQLNKFVVKPGVYKIYIGQNVDNTPLYLTYTVR</sequence>
<accession>A0A5E3ZV02</accession>
<dbReference type="InterPro" id="IPR013783">
    <property type="entry name" value="Ig-like_fold"/>
</dbReference>
<evidence type="ECO:0000256" key="2">
    <source>
        <dbReference type="ARBA" id="ARBA00022801"/>
    </source>
</evidence>
<dbReference type="InterPro" id="IPR036881">
    <property type="entry name" value="Glyco_hydro_3_C_sf"/>
</dbReference>
<dbReference type="Pfam" id="PF00933">
    <property type="entry name" value="Glyco_hydro_3"/>
    <property type="match status" value="1"/>
</dbReference>
<comment type="function">
    <text evidence="3">Catalyzes the hydrolysis of a non-reducing terminal alpha-L-arabinopyranosidic linkage in ginsenoside Rb2 (alpha-L-arabinopyranosyl-(1-&gt;6)-alpha-D-glucopyranosyl) to release alpha-D-glucopyranosyl (Rd). It is not able to hydrolyze alpha-L-arabinofuranosyl-(1-&gt;6)-alpha-D-glucopyranosyl (Rc).</text>
</comment>
<gene>
    <name evidence="6" type="primary">bglB_2</name>
    <name evidence="6" type="ORF">LC603019_00166</name>
</gene>
<dbReference type="InterPro" id="IPR050288">
    <property type="entry name" value="Cellulose_deg_GH3"/>
</dbReference>